<dbReference type="EMBL" id="JBEHZE010000001">
    <property type="protein sequence ID" value="MEX6632135.1"/>
    <property type="molecule type" value="Genomic_DNA"/>
</dbReference>
<sequence>MMGPFDILIVGDEEPALCAAACAAKSGARIGVLKKDDARRKNFVASTSAVPNFVWRRLDLQDYDLSLVPVGARVTLLNGSKAVSTHATNRDTVNSLVAADIKDHLLWPDFQNEIVSLNDDNYLSSLQYSAQISSRKGFAALLADPYALDRAARMFGPCIDVLNDYFSDDALKTHLAAHALSPSGFGPKERGSAAALVHFLDEASWRVRPDKNTPSIRSILEKICQQEGVTFLSGRVTEITPANGKYLSLSVGTDERFKAKYIFFATPDTARQFGAHEHLDAPINAAAGHATFSVKFKLAEMVDLPLGDNTDIFQIIDDPSDLQVARDKAVAGRFPKKLPVEFEFTRHGEIVARSSYLPGAFFEDGEWRGWTGQDRQAAAALIKERLTSRIPGLSPQIRRTETDVITPFLGKSPFAGNDRIIIQSSQHNTISAAVSLIDEVIARDE</sequence>
<name>A0ABV3Z018_9PROT</name>
<reference evidence="1 2" key="1">
    <citation type="submission" date="2024-05" db="EMBL/GenBank/DDBJ databases">
        <title>Three bacterial strains, DH-69, EH-24, and ECK-19 isolated from coastal sediments.</title>
        <authorList>
            <person name="Ye Y.-Q."/>
            <person name="Du Z.-J."/>
        </authorList>
    </citation>
    <scope>NUCLEOTIDE SEQUENCE [LARGE SCALE GENOMIC DNA]</scope>
    <source>
        <strain evidence="1 2">ECK-19</strain>
    </source>
</reference>
<keyword evidence="2" id="KW-1185">Reference proteome</keyword>
<dbReference type="RefSeq" id="WP_369311911.1">
    <property type="nucleotide sequence ID" value="NZ_JBEHZE010000001.1"/>
</dbReference>
<evidence type="ECO:0000313" key="2">
    <source>
        <dbReference type="Proteomes" id="UP001560685"/>
    </source>
</evidence>
<comment type="caution">
    <text evidence="1">The sequence shown here is derived from an EMBL/GenBank/DDBJ whole genome shotgun (WGS) entry which is preliminary data.</text>
</comment>
<dbReference type="InterPro" id="IPR036188">
    <property type="entry name" value="FAD/NAD-bd_sf"/>
</dbReference>
<dbReference type="Proteomes" id="UP001560685">
    <property type="component" value="Unassembled WGS sequence"/>
</dbReference>
<evidence type="ECO:0000313" key="1">
    <source>
        <dbReference type="EMBL" id="MEX6632135.1"/>
    </source>
</evidence>
<accession>A0ABV3Z018</accession>
<evidence type="ECO:0008006" key="3">
    <source>
        <dbReference type="Google" id="ProtNLM"/>
    </source>
</evidence>
<gene>
    <name evidence="1" type="ORF">ABFZ84_01105</name>
</gene>
<protein>
    <recommendedName>
        <fullName evidence="3">FAD-dependent oxidoreductase</fullName>
    </recommendedName>
</protein>
<dbReference type="SUPFAM" id="SSF51905">
    <property type="entry name" value="FAD/NAD(P)-binding domain"/>
    <property type="match status" value="1"/>
</dbReference>
<organism evidence="1 2">
    <name type="scientific">Hyphococcus lacteus</name>
    <dbReference type="NCBI Taxonomy" id="3143536"/>
    <lineage>
        <taxon>Bacteria</taxon>
        <taxon>Pseudomonadati</taxon>
        <taxon>Pseudomonadota</taxon>
        <taxon>Alphaproteobacteria</taxon>
        <taxon>Parvularculales</taxon>
        <taxon>Parvularculaceae</taxon>
        <taxon>Hyphococcus</taxon>
    </lineage>
</organism>
<proteinExistence type="predicted"/>